<evidence type="ECO:0000313" key="5">
    <source>
        <dbReference type="Proteomes" id="UP000198210"/>
    </source>
</evidence>
<keyword evidence="5" id="KW-1185">Reference proteome</keyword>
<dbReference type="GO" id="GO:0032259">
    <property type="term" value="P:methylation"/>
    <property type="evidence" value="ECO:0007669"/>
    <property type="project" value="UniProtKB-KW"/>
</dbReference>
<keyword evidence="2 4" id="KW-0808">Transferase</keyword>
<evidence type="ECO:0000256" key="2">
    <source>
        <dbReference type="ARBA" id="ARBA00022679"/>
    </source>
</evidence>
<dbReference type="InterPro" id="IPR003788">
    <property type="entry name" value="NDUFAF7"/>
</dbReference>
<keyword evidence="1 4" id="KW-0489">Methyltransferase</keyword>
<evidence type="ECO:0000256" key="3">
    <source>
        <dbReference type="SAM" id="MobiDB-lite"/>
    </source>
</evidence>
<dbReference type="Proteomes" id="UP000198210">
    <property type="component" value="Chromosome I"/>
</dbReference>
<dbReference type="Pfam" id="PF02636">
    <property type="entry name" value="Methyltransf_28"/>
    <property type="match status" value="1"/>
</dbReference>
<reference evidence="4 5" key="1">
    <citation type="submission" date="2016-06" db="EMBL/GenBank/DDBJ databases">
        <authorList>
            <person name="Kjaerup R.B."/>
            <person name="Dalgaard T.S."/>
            <person name="Juul-Madsen H.R."/>
        </authorList>
    </citation>
    <scope>NUCLEOTIDE SEQUENCE [LARGE SCALE GENOMIC DNA]</scope>
    <source>
        <strain evidence="4 5">DSM 45097</strain>
    </source>
</reference>
<protein>
    <submittedName>
        <fullName evidence="4">SAM-dependent methyltransferase, MidA family</fullName>
    </submittedName>
</protein>
<dbReference type="GO" id="GO:0035243">
    <property type="term" value="F:protein-arginine omega-N symmetric methyltransferase activity"/>
    <property type="evidence" value="ECO:0007669"/>
    <property type="project" value="TreeGrafter"/>
</dbReference>
<feature type="region of interest" description="Disordered" evidence="3">
    <location>
        <begin position="1"/>
        <end position="29"/>
    </location>
</feature>
<dbReference type="AlphaFoldDB" id="A0A1C5GP84"/>
<evidence type="ECO:0000256" key="1">
    <source>
        <dbReference type="ARBA" id="ARBA00022603"/>
    </source>
</evidence>
<dbReference type="InterPro" id="IPR029063">
    <property type="entry name" value="SAM-dependent_MTases_sf"/>
</dbReference>
<dbReference type="PANTHER" id="PTHR12049:SF7">
    <property type="entry name" value="PROTEIN ARGININE METHYLTRANSFERASE NDUFAF7, MITOCHONDRIAL"/>
    <property type="match status" value="1"/>
</dbReference>
<gene>
    <name evidence="4" type="ORF">GA0074704_0234</name>
</gene>
<accession>A0A1C5GP84</accession>
<dbReference type="SUPFAM" id="SSF53335">
    <property type="entry name" value="S-adenosyl-L-methionine-dependent methyltransferases"/>
    <property type="match status" value="1"/>
</dbReference>
<sequence>MRRREQRFPVTVPPVTERGAADDNGTPGPLPWRVAMDRALYGPDGFFVAGAGPAAHFRTTAHATGVLTACVLRLLAELDSALGHPPVLSVVDVGAGRGELLRGILGAVGPSCSSEPAAAVGVPLADRVRLVAVERAPRPDDLPPEIDWLPDLPDRITGLLITTEWLDNVPLDLAAHTDDGWRYLLVDPTTGTESLGPPVNPLDQAWLDHWWPAPPPNSSIREFGSAEAAESDANSLINAIGGRAEIGRRRDEEWARAVGRVERGLAVAVDYGHLRDSRPLGGTLTGYRGGRQVAAVPDGSCDVTAHVAMDSVASAGERVARCAYSLVFQREALRALGADGRRPPITMAGRDPAGYVRALAAASTVGELTDPAGLGGHRWLLQPVGIGALPVMARWRA</sequence>
<organism evidence="4 5">
    <name type="scientific">Micromonospora siamensis</name>
    <dbReference type="NCBI Taxonomy" id="299152"/>
    <lineage>
        <taxon>Bacteria</taxon>
        <taxon>Bacillati</taxon>
        <taxon>Actinomycetota</taxon>
        <taxon>Actinomycetes</taxon>
        <taxon>Micromonosporales</taxon>
        <taxon>Micromonosporaceae</taxon>
        <taxon>Micromonospora</taxon>
    </lineage>
</organism>
<name>A0A1C5GP84_9ACTN</name>
<dbReference type="Gene3D" id="3.40.50.12710">
    <property type="match status" value="1"/>
</dbReference>
<dbReference type="PANTHER" id="PTHR12049">
    <property type="entry name" value="PROTEIN ARGININE METHYLTRANSFERASE NDUFAF7, MITOCHONDRIAL"/>
    <property type="match status" value="1"/>
</dbReference>
<proteinExistence type="predicted"/>
<evidence type="ECO:0000313" key="4">
    <source>
        <dbReference type="EMBL" id="SCG35523.1"/>
    </source>
</evidence>
<dbReference type="EMBL" id="LT607751">
    <property type="protein sequence ID" value="SCG35523.1"/>
    <property type="molecule type" value="Genomic_DNA"/>
</dbReference>
<dbReference type="InterPro" id="IPR038375">
    <property type="entry name" value="NDUFAF7_sf"/>
</dbReference>